<dbReference type="GO" id="GO:0006313">
    <property type="term" value="P:DNA transposition"/>
    <property type="evidence" value="ECO:0007669"/>
    <property type="project" value="InterPro"/>
</dbReference>
<evidence type="ECO:0000259" key="1">
    <source>
        <dbReference type="Pfam" id="PF01609"/>
    </source>
</evidence>
<reference evidence="3" key="1">
    <citation type="submission" date="2008-04" db="EMBL/GenBank/DDBJ databases">
        <title>Draft genome sequence of Providencia stuartii (ATCC 25827).</title>
        <authorList>
            <person name="Sudarsanam P."/>
            <person name="Ley R."/>
            <person name="Guruge J."/>
            <person name="Turnbaugh P.J."/>
            <person name="Mahowald M."/>
            <person name="Liep D."/>
            <person name="Gordon J."/>
        </authorList>
    </citation>
    <scope>NUCLEOTIDE SEQUENCE [LARGE SCALE GENOMIC DNA]</scope>
    <source>
        <strain evidence="3">ATCC 25827</strain>
    </source>
</reference>
<reference evidence="3" key="2">
    <citation type="submission" date="2008-04" db="EMBL/GenBank/DDBJ databases">
        <title>Draft genome sequence of Providencia stuartii(ATCC 25827).</title>
        <authorList>
            <person name="Sudarsanam P."/>
            <person name="Ley R."/>
            <person name="Guruge J."/>
            <person name="Turnbaugh P.J."/>
            <person name="Mahowald M."/>
            <person name="Liep D."/>
            <person name="Gordon J."/>
        </authorList>
    </citation>
    <scope>NUCLEOTIDE SEQUENCE [LARGE SCALE GENOMIC DNA]</scope>
    <source>
        <strain evidence="3">ATCC 25827</strain>
    </source>
</reference>
<protein>
    <recommendedName>
        <fullName evidence="1">Transposase IS4-like domain-containing protein</fullName>
    </recommendedName>
</protein>
<sequence>MTLRARLITKNINGKGVQILTSMSEPLRYPKADIADLYRHRWEIEHGFREMKQHMLNNELTLRSKKPALVNQELWGIVLAYNLLRFMMAQMAYSLKDTEPYQIGFKQTALYLSAQLSLLPAVALGKIPKFINDDIGYGWKFCTT</sequence>
<dbReference type="GO" id="GO:0003677">
    <property type="term" value="F:DNA binding"/>
    <property type="evidence" value="ECO:0007669"/>
    <property type="project" value="InterPro"/>
</dbReference>
<dbReference type="SUPFAM" id="SSF53098">
    <property type="entry name" value="Ribonuclease H-like"/>
    <property type="match status" value="1"/>
</dbReference>
<comment type="caution">
    <text evidence="2">The sequence shown here is derived from an EMBL/GenBank/DDBJ whole genome shotgun (WGS) entry which is preliminary data.</text>
</comment>
<dbReference type="PANTHER" id="PTHR37529:SF1">
    <property type="entry name" value="TRANSPOSASE INSG FOR INSERTION SEQUENCE ELEMENT IS4-RELATED"/>
    <property type="match status" value="1"/>
</dbReference>
<dbReference type="EMBL" id="ABJD02000048">
    <property type="protein sequence ID" value="EDU61369.1"/>
    <property type="molecule type" value="Genomic_DNA"/>
</dbReference>
<dbReference type="GO" id="GO:0004803">
    <property type="term" value="F:transposase activity"/>
    <property type="evidence" value="ECO:0007669"/>
    <property type="project" value="InterPro"/>
</dbReference>
<name>A0AA86YZ80_PROST</name>
<dbReference type="AlphaFoldDB" id="A0AA86YZ80"/>
<proteinExistence type="predicted"/>
<feature type="domain" description="Transposase IS4-like" evidence="1">
    <location>
        <begin position="17"/>
        <end position="83"/>
    </location>
</feature>
<evidence type="ECO:0000313" key="3">
    <source>
        <dbReference type="Proteomes" id="UP000004506"/>
    </source>
</evidence>
<organism evidence="2 3">
    <name type="scientific">Providencia stuartii ATCC 25827</name>
    <dbReference type="NCBI Taxonomy" id="471874"/>
    <lineage>
        <taxon>Bacteria</taxon>
        <taxon>Pseudomonadati</taxon>
        <taxon>Pseudomonadota</taxon>
        <taxon>Gammaproteobacteria</taxon>
        <taxon>Enterobacterales</taxon>
        <taxon>Morganellaceae</taxon>
        <taxon>Providencia</taxon>
    </lineage>
</organism>
<dbReference type="Pfam" id="PF01609">
    <property type="entry name" value="DDE_Tnp_1"/>
    <property type="match status" value="1"/>
</dbReference>
<gene>
    <name evidence="2" type="ORF">PROSTU_00559</name>
</gene>
<dbReference type="InterPro" id="IPR012337">
    <property type="entry name" value="RNaseH-like_sf"/>
</dbReference>
<dbReference type="PANTHER" id="PTHR37529">
    <property type="entry name" value="TRANSPOSASE INSG FOR INSERTION SEQUENCE ELEMENT IS4-RELATED"/>
    <property type="match status" value="1"/>
</dbReference>
<evidence type="ECO:0000313" key="2">
    <source>
        <dbReference type="EMBL" id="EDU61369.1"/>
    </source>
</evidence>
<dbReference type="Proteomes" id="UP000004506">
    <property type="component" value="Unassembled WGS sequence"/>
</dbReference>
<accession>A0AA86YZ80</accession>
<reference evidence="2 3" key="3">
    <citation type="submission" date="2008-05" db="EMBL/GenBank/DDBJ databases">
        <authorList>
            <person name="Fulton L."/>
            <person name="Clifton S."/>
            <person name="Fulton B."/>
            <person name="Xu J."/>
            <person name="Minx P."/>
            <person name="Pepin K.H."/>
            <person name="Johnson M."/>
            <person name="Thiruvilangam P."/>
            <person name="Bhonagiri V."/>
            <person name="Nash W.E."/>
            <person name="Mardis E.R."/>
            <person name="Wilson R.K."/>
        </authorList>
    </citation>
    <scope>NUCLEOTIDE SEQUENCE [LARGE SCALE GENOMIC DNA]</scope>
    <source>
        <strain evidence="2 3">ATCC 25827</strain>
    </source>
</reference>
<dbReference type="InterPro" id="IPR002559">
    <property type="entry name" value="Transposase_11"/>
</dbReference>